<dbReference type="InterPro" id="IPR007890">
    <property type="entry name" value="CHASE2"/>
</dbReference>
<gene>
    <name evidence="2" type="ORF">LEP1GSC133_4497</name>
</gene>
<proteinExistence type="predicted"/>
<reference evidence="2 3" key="1">
    <citation type="submission" date="2013-01" db="EMBL/GenBank/DDBJ databases">
        <authorList>
            <person name="Harkins D.M."/>
            <person name="Durkin A.S."/>
            <person name="Brinkac L.M."/>
            <person name="Haft D.H."/>
            <person name="Selengut J.D."/>
            <person name="Sanka R."/>
            <person name="DePew J."/>
            <person name="Purushe J."/>
            <person name="Picardeau M."/>
            <person name="Werts C."/>
            <person name="Goarant C."/>
            <person name="Vinetz J.M."/>
            <person name="Sutton G.G."/>
            <person name="Nierman W.C."/>
            <person name="Fouts D.E."/>
        </authorList>
    </citation>
    <scope>NUCLEOTIDE SEQUENCE [LARGE SCALE GENOMIC DNA]</scope>
    <source>
        <strain evidence="2 3">200901868</strain>
    </source>
</reference>
<protein>
    <submittedName>
        <fullName evidence="2">CHASE2 domain protein</fullName>
    </submittedName>
</protein>
<evidence type="ECO:0000313" key="2">
    <source>
        <dbReference type="EMBL" id="EMO60627.1"/>
    </source>
</evidence>
<accession>M6VT07</accession>
<feature type="domain" description="CHASE2" evidence="1">
    <location>
        <begin position="18"/>
        <end position="299"/>
    </location>
</feature>
<comment type="caution">
    <text evidence="2">The sequence shown here is derived from an EMBL/GenBank/DDBJ whole genome shotgun (WGS) entry which is preliminary data.</text>
</comment>
<organism evidence="2 3">
    <name type="scientific">Leptospira borgpetersenii serovar Pomona str. 200901868</name>
    <dbReference type="NCBI Taxonomy" id="1192866"/>
    <lineage>
        <taxon>Bacteria</taxon>
        <taxon>Pseudomonadati</taxon>
        <taxon>Spirochaetota</taxon>
        <taxon>Spirochaetia</taxon>
        <taxon>Leptospirales</taxon>
        <taxon>Leptospiraceae</taxon>
        <taxon>Leptospira</taxon>
    </lineage>
</organism>
<dbReference type="EMBL" id="AKWF02000126">
    <property type="protein sequence ID" value="EMO60627.1"/>
    <property type="molecule type" value="Genomic_DNA"/>
</dbReference>
<evidence type="ECO:0000259" key="1">
    <source>
        <dbReference type="Pfam" id="PF05226"/>
    </source>
</evidence>
<name>M6VT07_LEPBO</name>
<evidence type="ECO:0000313" key="3">
    <source>
        <dbReference type="Proteomes" id="UP000012159"/>
    </source>
</evidence>
<dbReference type="Proteomes" id="UP000012159">
    <property type="component" value="Unassembled WGS sequence"/>
</dbReference>
<dbReference type="Pfam" id="PF05226">
    <property type="entry name" value="CHASE2"/>
    <property type="match status" value="1"/>
</dbReference>
<dbReference type="AlphaFoldDB" id="M6VT07"/>
<sequence length="303" mass="35632">MVKYYLFLIFCLCFYGSCYDAKLELSLREISERKDRIFIIDIDDESDLYMGKRKKFRDSLIKMVDKIKKLQPSVIYLNNSFINSSGGEKEFAEKLNHTIATISTFELNSDDQEINFTEKVWNSIGTIIKGRYNKFHNQYYRFSGVNFPSFEIIRRSKAICASRSYTNKKGEIEIIYPFHEYGQYLFENCPVTIANEFIGSYKMKIDYDEIEGRFALYSTKDQRLIKYLNHEMQGGYEVVPIEFKTFRRFSGKAFLENEIQIDPGYIFIINTLDKSFKVPLNREISNSEVLASMVYTLLDLVSK</sequence>